<organism evidence="8 9">
    <name type="scientific">Adineta ricciae</name>
    <name type="common">Rotifer</name>
    <dbReference type="NCBI Taxonomy" id="249248"/>
    <lineage>
        <taxon>Eukaryota</taxon>
        <taxon>Metazoa</taxon>
        <taxon>Spiralia</taxon>
        <taxon>Gnathifera</taxon>
        <taxon>Rotifera</taxon>
        <taxon>Eurotatoria</taxon>
        <taxon>Bdelloidea</taxon>
        <taxon>Adinetida</taxon>
        <taxon>Adinetidae</taxon>
        <taxon>Adineta</taxon>
    </lineage>
</organism>
<feature type="transmembrane region" description="Helical" evidence="6">
    <location>
        <begin position="148"/>
        <end position="170"/>
    </location>
</feature>
<comment type="caution">
    <text evidence="8">The sequence shown here is derived from an EMBL/GenBank/DDBJ whole genome shotgun (WGS) entry which is preliminary data.</text>
</comment>
<evidence type="ECO:0000313" key="8">
    <source>
        <dbReference type="EMBL" id="CAF0758646.1"/>
    </source>
</evidence>
<name>A0A813PW44_ADIRI</name>
<evidence type="ECO:0000256" key="1">
    <source>
        <dbReference type="ARBA" id="ARBA00004141"/>
    </source>
</evidence>
<dbReference type="PANTHER" id="PTHR12191">
    <property type="entry name" value="SOLUTE CARRIER FAMILY 39"/>
    <property type="match status" value="1"/>
</dbReference>
<keyword evidence="7" id="KW-0732">Signal</keyword>
<comment type="subcellular location">
    <subcellularLocation>
        <location evidence="1">Membrane</location>
        <topology evidence="1">Multi-pass membrane protein</topology>
    </subcellularLocation>
</comment>
<dbReference type="Pfam" id="PF02535">
    <property type="entry name" value="Zip"/>
    <property type="match status" value="1"/>
</dbReference>
<evidence type="ECO:0000256" key="4">
    <source>
        <dbReference type="ARBA" id="ARBA00022989"/>
    </source>
</evidence>
<evidence type="ECO:0000256" key="6">
    <source>
        <dbReference type="SAM" id="Phobius"/>
    </source>
</evidence>
<dbReference type="AlphaFoldDB" id="A0A813PW44"/>
<feature type="transmembrane region" description="Helical" evidence="6">
    <location>
        <begin position="113"/>
        <end position="136"/>
    </location>
</feature>
<evidence type="ECO:0000313" key="9">
    <source>
        <dbReference type="Proteomes" id="UP000663852"/>
    </source>
</evidence>
<accession>A0A813PW44</accession>
<evidence type="ECO:0000256" key="5">
    <source>
        <dbReference type="ARBA" id="ARBA00023136"/>
    </source>
</evidence>
<dbReference type="OrthoDB" id="200954at2759"/>
<dbReference type="GO" id="GO:0005886">
    <property type="term" value="C:plasma membrane"/>
    <property type="evidence" value="ECO:0007669"/>
    <property type="project" value="TreeGrafter"/>
</dbReference>
<dbReference type="GO" id="GO:0030003">
    <property type="term" value="P:intracellular monoatomic cation homeostasis"/>
    <property type="evidence" value="ECO:0007669"/>
    <property type="project" value="TreeGrafter"/>
</dbReference>
<comment type="similarity">
    <text evidence="2">Belongs to the ZIP transporter (TC 2.A.5) family.</text>
</comment>
<sequence length="440" mass="49149">MFRRNLIFLLCQLALTIVNAANNQNNCWSSSTIYRIASFNDVNTNSITQNVNYTEVELVNECHLSFVQKLTNKTCLTSTRSSRKPPPLAHSTFLTFNAKVFSPCFCFLKFAGYGYGFLAVFIISVLSLAGFLAFPLMKKPYYKYFNAFFTALAVGTLFSDAAFELLPVIIQSDRKSSHLHEHGLARSEQHGSEIRISPFLWQMAAVVLTAYVFYIIELIIHAFMLHRHQHKETEFDLGNKESSLSEPSVLPNKTLTHSVRNNSVISTNTVPNLTVVPGERQTKSTGWMIIIGDGIHNVADGLAIGAAFAENTIFGVTTAVAIACHELPTELGEYMVLIESGFTFRRALLFNFISACTAIIGFFIGASVAQDESARVWIFAITAGTFAYIALVDLWPTLMPETDRFDWIRFTCVTCGYLSGVLIMFILSMFEERIVQSNVE</sequence>
<dbReference type="GO" id="GO:0140410">
    <property type="term" value="F:monoatomic cation:bicarbonate symporter activity"/>
    <property type="evidence" value="ECO:0007669"/>
    <property type="project" value="TreeGrafter"/>
</dbReference>
<dbReference type="EMBL" id="CAJNOJ010000006">
    <property type="protein sequence ID" value="CAF0758646.1"/>
    <property type="molecule type" value="Genomic_DNA"/>
</dbReference>
<proteinExistence type="inferred from homology"/>
<reference evidence="8" key="1">
    <citation type="submission" date="2021-02" db="EMBL/GenBank/DDBJ databases">
        <authorList>
            <person name="Nowell W R."/>
        </authorList>
    </citation>
    <scope>NUCLEOTIDE SEQUENCE</scope>
</reference>
<protein>
    <submittedName>
        <fullName evidence="8">Uncharacterized protein</fullName>
    </submittedName>
</protein>
<feature type="transmembrane region" description="Helical" evidence="6">
    <location>
        <begin position="199"/>
        <end position="220"/>
    </location>
</feature>
<keyword evidence="4 6" id="KW-1133">Transmembrane helix</keyword>
<keyword evidence="5 6" id="KW-0472">Membrane</keyword>
<evidence type="ECO:0000256" key="2">
    <source>
        <dbReference type="ARBA" id="ARBA00006939"/>
    </source>
</evidence>
<dbReference type="InterPro" id="IPR050799">
    <property type="entry name" value="ZIP_Transporter"/>
</dbReference>
<dbReference type="GO" id="GO:0005385">
    <property type="term" value="F:zinc ion transmembrane transporter activity"/>
    <property type="evidence" value="ECO:0007669"/>
    <property type="project" value="TreeGrafter"/>
</dbReference>
<dbReference type="Proteomes" id="UP000663852">
    <property type="component" value="Unassembled WGS sequence"/>
</dbReference>
<gene>
    <name evidence="8" type="ORF">EDS130_LOCUS2688</name>
</gene>
<feature type="transmembrane region" description="Helical" evidence="6">
    <location>
        <begin position="376"/>
        <end position="395"/>
    </location>
</feature>
<feature type="transmembrane region" description="Helical" evidence="6">
    <location>
        <begin position="348"/>
        <end position="370"/>
    </location>
</feature>
<keyword evidence="3 6" id="KW-0812">Transmembrane</keyword>
<feature type="signal peptide" evidence="7">
    <location>
        <begin position="1"/>
        <end position="20"/>
    </location>
</feature>
<feature type="transmembrane region" description="Helical" evidence="6">
    <location>
        <begin position="407"/>
        <end position="430"/>
    </location>
</feature>
<dbReference type="GO" id="GO:0071578">
    <property type="term" value="P:zinc ion import across plasma membrane"/>
    <property type="evidence" value="ECO:0007669"/>
    <property type="project" value="TreeGrafter"/>
</dbReference>
<evidence type="ECO:0000256" key="3">
    <source>
        <dbReference type="ARBA" id="ARBA00022692"/>
    </source>
</evidence>
<evidence type="ECO:0000256" key="7">
    <source>
        <dbReference type="SAM" id="SignalP"/>
    </source>
</evidence>
<feature type="chain" id="PRO_5032395774" evidence="7">
    <location>
        <begin position="21"/>
        <end position="440"/>
    </location>
</feature>
<dbReference type="PANTHER" id="PTHR12191:SF37">
    <property type="entry name" value="ZINC TRANSPORTER FOI"/>
    <property type="match status" value="1"/>
</dbReference>
<dbReference type="InterPro" id="IPR003689">
    <property type="entry name" value="ZIP"/>
</dbReference>